<evidence type="ECO:0000313" key="4">
    <source>
        <dbReference type="Proteomes" id="UP001501231"/>
    </source>
</evidence>
<dbReference type="PANTHER" id="PTHR43669">
    <property type="entry name" value="5-KETO-D-GLUCONATE 5-REDUCTASE"/>
    <property type="match status" value="1"/>
</dbReference>
<gene>
    <name evidence="3" type="ORF">GCM10010191_23340</name>
</gene>
<dbReference type="Pfam" id="PF13561">
    <property type="entry name" value="adh_short_C2"/>
    <property type="match status" value="1"/>
</dbReference>
<dbReference type="InterPro" id="IPR036291">
    <property type="entry name" value="NAD(P)-bd_dom_sf"/>
</dbReference>
<comment type="similarity">
    <text evidence="1">Belongs to the short-chain dehydrogenases/reductases (SDR) family.</text>
</comment>
<evidence type="ECO:0000313" key="3">
    <source>
        <dbReference type="EMBL" id="GAA2413000.1"/>
    </source>
</evidence>
<dbReference type="InterPro" id="IPR002347">
    <property type="entry name" value="SDR_fam"/>
</dbReference>
<dbReference type="RefSeq" id="WP_344588815.1">
    <property type="nucleotide sequence ID" value="NZ_BAAARW010000008.1"/>
</dbReference>
<sequence length="251" mass="25854">MLLDGKNAVIYGGGGMIGGAVARAFAGEGATVHLAGRTPGGLEAVAAEIRAAGGTARTAVLDALDARQVDEHADAVAAEAGGIDISFNLISHGDVQGTPMIEMSPEDYERPVVTALRTNFLTARAAGRHMKRQGAGVILFFGGSGDPMRDYSIGGLQVAFEVLESMRRQLAAELGAHGVRTVTLRTGGVPESIPKDFEGRAALEESLEEMTMLGRTATLADVGNVAAFVASDRARTMTAATVNVSCGALVD</sequence>
<keyword evidence="2" id="KW-0560">Oxidoreductase</keyword>
<proteinExistence type="inferred from homology"/>
<name>A0ABN3IUI8_9ACTN</name>
<evidence type="ECO:0000256" key="2">
    <source>
        <dbReference type="ARBA" id="ARBA00023002"/>
    </source>
</evidence>
<organism evidence="3 4">
    <name type="scientific">Actinomadura vinacea</name>
    <dbReference type="NCBI Taxonomy" id="115336"/>
    <lineage>
        <taxon>Bacteria</taxon>
        <taxon>Bacillati</taxon>
        <taxon>Actinomycetota</taxon>
        <taxon>Actinomycetes</taxon>
        <taxon>Streptosporangiales</taxon>
        <taxon>Thermomonosporaceae</taxon>
        <taxon>Actinomadura</taxon>
    </lineage>
</organism>
<dbReference type="Proteomes" id="UP001501231">
    <property type="component" value="Unassembled WGS sequence"/>
</dbReference>
<protein>
    <submittedName>
        <fullName evidence="3">SDR family oxidoreductase</fullName>
    </submittedName>
</protein>
<dbReference type="EMBL" id="BAAARW010000008">
    <property type="protein sequence ID" value="GAA2413000.1"/>
    <property type="molecule type" value="Genomic_DNA"/>
</dbReference>
<dbReference type="Gene3D" id="3.40.50.720">
    <property type="entry name" value="NAD(P)-binding Rossmann-like Domain"/>
    <property type="match status" value="1"/>
</dbReference>
<keyword evidence="4" id="KW-1185">Reference proteome</keyword>
<dbReference type="PANTHER" id="PTHR43669:SF3">
    <property type="entry name" value="ALCOHOL DEHYDROGENASE, PUTATIVE (AFU_ORTHOLOGUE AFUA_3G03445)-RELATED"/>
    <property type="match status" value="1"/>
</dbReference>
<reference evidence="3 4" key="1">
    <citation type="journal article" date="2019" name="Int. J. Syst. Evol. Microbiol.">
        <title>The Global Catalogue of Microorganisms (GCM) 10K type strain sequencing project: providing services to taxonomists for standard genome sequencing and annotation.</title>
        <authorList>
            <consortium name="The Broad Institute Genomics Platform"/>
            <consortium name="The Broad Institute Genome Sequencing Center for Infectious Disease"/>
            <person name="Wu L."/>
            <person name="Ma J."/>
        </authorList>
    </citation>
    <scope>NUCLEOTIDE SEQUENCE [LARGE SCALE GENOMIC DNA]</scope>
    <source>
        <strain evidence="3 4">JCM 3325</strain>
    </source>
</reference>
<comment type="caution">
    <text evidence="3">The sequence shown here is derived from an EMBL/GenBank/DDBJ whole genome shotgun (WGS) entry which is preliminary data.</text>
</comment>
<dbReference type="SUPFAM" id="SSF51735">
    <property type="entry name" value="NAD(P)-binding Rossmann-fold domains"/>
    <property type="match status" value="1"/>
</dbReference>
<accession>A0ABN3IUI8</accession>
<evidence type="ECO:0000256" key="1">
    <source>
        <dbReference type="ARBA" id="ARBA00006484"/>
    </source>
</evidence>
<dbReference type="CDD" id="cd05233">
    <property type="entry name" value="SDR_c"/>
    <property type="match status" value="1"/>
</dbReference>